<comment type="caution">
    <text evidence="1">The sequence shown here is derived from an EMBL/GenBank/DDBJ whole genome shotgun (WGS) entry which is preliminary data.</text>
</comment>
<feature type="non-terminal residue" evidence="1">
    <location>
        <position position="1"/>
    </location>
</feature>
<dbReference type="AlphaFoldDB" id="A0A8S0VGX0"/>
<dbReference type="EMBL" id="CACTIH010009368">
    <property type="protein sequence ID" value="CAA3030378.1"/>
    <property type="molecule type" value="Genomic_DNA"/>
</dbReference>
<proteinExistence type="predicted"/>
<protein>
    <submittedName>
        <fullName evidence="1">Axonemal dynein light chain</fullName>
    </submittedName>
</protein>
<evidence type="ECO:0000313" key="1">
    <source>
        <dbReference type="EMBL" id="CAA3030378.1"/>
    </source>
</evidence>
<gene>
    <name evidence="1" type="ORF">OLEA9_A048365</name>
</gene>
<feature type="non-terminal residue" evidence="1">
    <location>
        <position position="83"/>
    </location>
</feature>
<dbReference type="OrthoDB" id="10033309at2759"/>
<name>A0A8S0VGX0_OLEEU</name>
<keyword evidence="2" id="KW-1185">Reference proteome</keyword>
<organism evidence="1 2">
    <name type="scientific">Olea europaea subsp. europaea</name>
    <dbReference type="NCBI Taxonomy" id="158383"/>
    <lineage>
        <taxon>Eukaryota</taxon>
        <taxon>Viridiplantae</taxon>
        <taxon>Streptophyta</taxon>
        <taxon>Embryophyta</taxon>
        <taxon>Tracheophyta</taxon>
        <taxon>Spermatophyta</taxon>
        <taxon>Magnoliopsida</taxon>
        <taxon>eudicotyledons</taxon>
        <taxon>Gunneridae</taxon>
        <taxon>Pentapetalae</taxon>
        <taxon>asterids</taxon>
        <taxon>lamiids</taxon>
        <taxon>Lamiales</taxon>
        <taxon>Oleaceae</taxon>
        <taxon>Oleeae</taxon>
        <taxon>Olea</taxon>
    </lineage>
</organism>
<accession>A0A8S0VGX0</accession>
<evidence type="ECO:0000313" key="2">
    <source>
        <dbReference type="Proteomes" id="UP000594638"/>
    </source>
</evidence>
<dbReference type="Proteomes" id="UP000594638">
    <property type="component" value="Unassembled WGS sequence"/>
</dbReference>
<reference evidence="1 2" key="1">
    <citation type="submission" date="2019-12" db="EMBL/GenBank/DDBJ databases">
        <authorList>
            <person name="Alioto T."/>
            <person name="Alioto T."/>
            <person name="Gomez Garrido J."/>
        </authorList>
    </citation>
    <scope>NUCLEOTIDE SEQUENCE [LARGE SCALE GENOMIC DNA]</scope>
</reference>
<sequence length="83" mass="9236">KTYRESVDRGGLKVAEDGGEVAESRKSVSRAEVNAGSVAAFLQVKVLVSDMPRFMQVHAFKCARRIYDSLEKFSPVHGLQHEE</sequence>
<dbReference type="Gramene" id="OE9A048365T1">
    <property type="protein sequence ID" value="OE9A048365C1"/>
    <property type="gene ID" value="OE9A048365"/>
</dbReference>